<reference evidence="10" key="1">
    <citation type="submission" date="2016-10" db="EMBL/GenBank/DDBJ databases">
        <authorList>
            <person name="de Groot N.N."/>
        </authorList>
    </citation>
    <scope>NUCLEOTIDE SEQUENCE [LARGE SCALE GENOMIC DNA]</scope>
    <source>
        <strain evidence="10">ATCC 20501</strain>
    </source>
</reference>
<accession>A0A1I1VI77</accession>
<evidence type="ECO:0000259" key="9">
    <source>
        <dbReference type="PROSITE" id="PS51384"/>
    </source>
</evidence>
<evidence type="ECO:0000256" key="6">
    <source>
        <dbReference type="ARBA" id="ARBA00023004"/>
    </source>
</evidence>
<dbReference type="Gene3D" id="3.40.50.80">
    <property type="entry name" value="Nucleotide-binding domain of ferredoxin-NADP reductase (FNR) module"/>
    <property type="match status" value="1"/>
</dbReference>
<dbReference type="SMR" id="A0A1H5WZ62"/>
<dbReference type="PROSITE" id="PS00197">
    <property type="entry name" value="2FE2S_FER_1"/>
    <property type="match status" value="1"/>
</dbReference>
<accession>A0A1H5WZ62</accession>
<evidence type="ECO:0000256" key="4">
    <source>
        <dbReference type="ARBA" id="ARBA00022723"/>
    </source>
</evidence>
<dbReference type="InterPro" id="IPR006058">
    <property type="entry name" value="2Fe2S_fd_BS"/>
</dbReference>
<dbReference type="Pfam" id="PF00111">
    <property type="entry name" value="Fer2"/>
    <property type="match status" value="1"/>
</dbReference>
<evidence type="ECO:0000256" key="1">
    <source>
        <dbReference type="ARBA" id="ARBA00001974"/>
    </source>
</evidence>
<dbReference type="CDD" id="cd06185">
    <property type="entry name" value="PDR_like"/>
    <property type="match status" value="1"/>
</dbReference>
<evidence type="ECO:0000256" key="3">
    <source>
        <dbReference type="ARBA" id="ARBA00022714"/>
    </source>
</evidence>
<dbReference type="InterPro" id="IPR012675">
    <property type="entry name" value="Beta-grasp_dom_sf"/>
</dbReference>
<dbReference type="PANTHER" id="PTHR47354">
    <property type="entry name" value="NADH OXIDOREDUCTASE HCR"/>
    <property type="match status" value="1"/>
</dbReference>
<keyword evidence="4" id="KW-0479">Metal-binding</keyword>
<dbReference type="GO" id="GO:0051537">
    <property type="term" value="F:2 iron, 2 sulfur cluster binding"/>
    <property type="evidence" value="ECO:0007669"/>
    <property type="project" value="UniProtKB-KW"/>
</dbReference>
<dbReference type="PROSITE" id="PS51384">
    <property type="entry name" value="FAD_FR"/>
    <property type="match status" value="1"/>
</dbReference>
<reference evidence="12 13" key="2">
    <citation type="submission" date="2016-10" db="EMBL/GenBank/DDBJ databases">
        <authorList>
            <person name="Varghese N."/>
            <person name="Submissions S."/>
        </authorList>
    </citation>
    <scope>NUCLEOTIDE SEQUENCE [LARGE SCALE GENOMIC DNA]</scope>
    <source>
        <strain evidence="13">ATCC 20501</strain>
        <strain evidence="11 12">CGMCC 4.3529</strain>
    </source>
</reference>
<dbReference type="InterPro" id="IPR039261">
    <property type="entry name" value="FNR_nucleotide-bd"/>
</dbReference>
<dbReference type="Gene3D" id="2.40.30.10">
    <property type="entry name" value="Translation factors"/>
    <property type="match status" value="1"/>
</dbReference>
<dbReference type="Gene3D" id="3.10.20.30">
    <property type="match status" value="1"/>
</dbReference>
<dbReference type="Pfam" id="PF00175">
    <property type="entry name" value="NAD_binding_1"/>
    <property type="match status" value="1"/>
</dbReference>
<gene>
    <name evidence="10" type="ORF">SAMN02982929_01342</name>
    <name evidence="11" type="ORF">SAMN05216506_106319</name>
</gene>
<keyword evidence="3" id="KW-0001">2Fe-2S</keyword>
<proteinExistence type="predicted"/>
<dbReference type="AlphaFoldDB" id="A0A1H5WZ62"/>
<dbReference type="EMBL" id="FOME01000006">
    <property type="protein sequence ID" value="SFD80793.1"/>
    <property type="molecule type" value="Genomic_DNA"/>
</dbReference>
<evidence type="ECO:0000313" key="13">
    <source>
        <dbReference type="Proteomes" id="UP000236729"/>
    </source>
</evidence>
<dbReference type="InterPro" id="IPR001041">
    <property type="entry name" value="2Fe-2S_ferredoxin-type"/>
</dbReference>
<evidence type="ECO:0000313" key="10">
    <source>
        <dbReference type="EMBL" id="SEG04276.1"/>
    </source>
</evidence>
<dbReference type="GO" id="GO:0016491">
    <property type="term" value="F:oxidoreductase activity"/>
    <property type="evidence" value="ECO:0007669"/>
    <property type="project" value="UniProtKB-KW"/>
</dbReference>
<organism evidence="10 13">
    <name type="scientific">Saccharopolyspora kobensis</name>
    <dbReference type="NCBI Taxonomy" id="146035"/>
    <lineage>
        <taxon>Bacteria</taxon>
        <taxon>Bacillati</taxon>
        <taxon>Actinomycetota</taxon>
        <taxon>Actinomycetes</taxon>
        <taxon>Pseudonocardiales</taxon>
        <taxon>Pseudonocardiaceae</taxon>
        <taxon>Saccharopolyspora</taxon>
    </lineage>
</organism>
<protein>
    <submittedName>
        <fullName evidence="10">Ferredoxin-NADP reductase</fullName>
    </submittedName>
</protein>
<dbReference type="CDD" id="cd00207">
    <property type="entry name" value="fer2"/>
    <property type="match status" value="1"/>
</dbReference>
<dbReference type="Proteomes" id="UP000199690">
    <property type="component" value="Unassembled WGS sequence"/>
</dbReference>
<keyword evidence="2" id="KW-0285">Flavoprotein</keyword>
<feature type="domain" description="FAD-binding FR-type" evidence="9">
    <location>
        <begin position="48"/>
        <end position="148"/>
    </location>
</feature>
<dbReference type="InterPro" id="IPR036010">
    <property type="entry name" value="2Fe-2S_ferredoxin-like_sf"/>
</dbReference>
<dbReference type="Proteomes" id="UP000236729">
    <property type="component" value="Unassembled WGS sequence"/>
</dbReference>
<keyword evidence="5" id="KW-0560">Oxidoreductase</keyword>
<dbReference type="RefSeq" id="WP_093353610.1">
    <property type="nucleotide sequence ID" value="NZ_FNVB01000002.1"/>
</dbReference>
<evidence type="ECO:0000256" key="7">
    <source>
        <dbReference type="ARBA" id="ARBA00023014"/>
    </source>
</evidence>
<keyword evidence="6" id="KW-0408">Iron</keyword>
<keyword evidence="12" id="KW-1185">Reference proteome</keyword>
<dbReference type="InterPro" id="IPR017938">
    <property type="entry name" value="Riboflavin_synthase-like_b-brl"/>
</dbReference>
<evidence type="ECO:0000256" key="2">
    <source>
        <dbReference type="ARBA" id="ARBA00022630"/>
    </source>
</evidence>
<dbReference type="InterPro" id="IPR050415">
    <property type="entry name" value="MRET"/>
</dbReference>
<dbReference type="SUPFAM" id="SSF63380">
    <property type="entry name" value="Riboflavin synthase domain-like"/>
    <property type="match status" value="1"/>
</dbReference>
<evidence type="ECO:0000313" key="12">
    <source>
        <dbReference type="Proteomes" id="UP000199690"/>
    </source>
</evidence>
<keyword evidence="7" id="KW-0411">Iron-sulfur</keyword>
<dbReference type="SUPFAM" id="SSF54292">
    <property type="entry name" value="2Fe-2S ferredoxin-like"/>
    <property type="match status" value="1"/>
</dbReference>
<evidence type="ECO:0000256" key="5">
    <source>
        <dbReference type="ARBA" id="ARBA00023002"/>
    </source>
</evidence>
<evidence type="ECO:0000313" key="11">
    <source>
        <dbReference type="EMBL" id="SFD80793.1"/>
    </source>
</evidence>
<feature type="domain" description="2Fe-2S ferredoxin-type" evidence="8">
    <location>
        <begin position="272"/>
        <end position="349"/>
    </location>
</feature>
<dbReference type="PRINTS" id="PR00409">
    <property type="entry name" value="PHDIOXRDTASE"/>
</dbReference>
<dbReference type="PANTHER" id="PTHR47354:SF1">
    <property type="entry name" value="CARNITINE MONOOXYGENASE REDUCTASE SUBUNIT"/>
    <property type="match status" value="1"/>
</dbReference>
<dbReference type="EMBL" id="FNVB01000002">
    <property type="protein sequence ID" value="SEG04276.1"/>
    <property type="molecule type" value="Genomic_DNA"/>
</dbReference>
<comment type="cofactor">
    <cofactor evidence="1">
        <name>FAD</name>
        <dbReference type="ChEBI" id="CHEBI:57692"/>
    </cofactor>
</comment>
<dbReference type="GO" id="GO:0046872">
    <property type="term" value="F:metal ion binding"/>
    <property type="evidence" value="ECO:0007669"/>
    <property type="project" value="UniProtKB-KW"/>
</dbReference>
<sequence>MAGARAVPRALSGSGPDRFLWALDKMAVGMEWLQRNSRRNRRPVAPVDRDIRLEVAEVRAEADEVISLRLVGDGLLPAWQPGAHLDLVLPSGRTRQYSLCGEPGDRRSYRIAVRRIADGAGGSREVHDVLRPGSRITARGPRNAFPFITAEKYLFIAGGIGITPILPMVRTAAARGADWRLVHTGRSRESMPFLDELAELDPARVWIRPDTEFGVPASGAELLEHAPPGAAVYCCGPIPMITGVRVDLPGSAADSLHWERFSAPPINDGRPFTVELARTGRTVRVPADRSALEAITEVLPQVPYSCRQGFCGTCHVRVIDGDVDHRARAAEDHMAICVSRGTDHVVLDL</sequence>
<name>A0A1H5WZ62_9PSEU</name>
<evidence type="ECO:0000259" key="8">
    <source>
        <dbReference type="PROSITE" id="PS51085"/>
    </source>
</evidence>
<dbReference type="InterPro" id="IPR001433">
    <property type="entry name" value="OxRdtase_FAD/NAD-bd"/>
</dbReference>
<dbReference type="InterPro" id="IPR017927">
    <property type="entry name" value="FAD-bd_FR_type"/>
</dbReference>
<dbReference type="PROSITE" id="PS51085">
    <property type="entry name" value="2FE2S_FER_2"/>
    <property type="match status" value="1"/>
</dbReference>
<dbReference type="SUPFAM" id="SSF52343">
    <property type="entry name" value="Ferredoxin reductase-like, C-terminal NADP-linked domain"/>
    <property type="match status" value="1"/>
</dbReference>